<protein>
    <submittedName>
        <fullName evidence="1">DUF2490 domain-containing protein</fullName>
    </submittedName>
</protein>
<dbReference type="Pfam" id="PF10677">
    <property type="entry name" value="DUF2490"/>
    <property type="match status" value="1"/>
</dbReference>
<reference evidence="1 2" key="1">
    <citation type="submission" date="2022-04" db="EMBL/GenBank/DDBJ databases">
        <title>Hymenobacter sp. isolated from the air.</title>
        <authorList>
            <person name="Won M."/>
            <person name="Lee C.-M."/>
            <person name="Woen H.-Y."/>
            <person name="Kwon S.-W."/>
        </authorList>
    </citation>
    <scope>NUCLEOTIDE SEQUENCE [LARGE SCALE GENOMIC DNA]</scope>
    <source>
        <strain evidence="2">5516 S-25</strain>
    </source>
</reference>
<dbReference type="InterPro" id="IPR019619">
    <property type="entry name" value="DUF2490"/>
</dbReference>
<dbReference type="Proteomes" id="UP000829647">
    <property type="component" value="Chromosome"/>
</dbReference>
<dbReference type="RefSeq" id="WP_247976716.1">
    <property type="nucleotide sequence ID" value="NZ_CP095848.1"/>
</dbReference>
<gene>
    <name evidence="1" type="ORF">MWH26_07525</name>
</gene>
<proteinExistence type="predicted"/>
<name>A0ABY4JD76_9BACT</name>
<dbReference type="EMBL" id="CP095848">
    <property type="protein sequence ID" value="UPL50743.1"/>
    <property type="molecule type" value="Genomic_DNA"/>
</dbReference>
<keyword evidence="2" id="KW-1185">Reference proteome</keyword>
<evidence type="ECO:0000313" key="2">
    <source>
        <dbReference type="Proteomes" id="UP000829647"/>
    </source>
</evidence>
<sequence>MIKNFFLLLGCCALTATGYGQSPRLTDRNTLGWLVYSGDHQLTEKWAVHTEYQWRRVNWLRAPQQQLARLGLVRTLPNHVTISGGYTYFQTHRYGDYPTVPARPEPEHRLYQDVSLENPVGRLSLTHRLRLEQRWLGSRSAEGQGPVQDWAFQNRIRYQLSGQYPLQGPKVEDGEWYLNAFDELFIGFGRNVAGNVFNQNRLSGGLGHQFNDKAKVELNYLYQISQHASPDPISGRPVFENNHGFRLNVLYDLDFTGK</sequence>
<accession>A0ABY4JD76</accession>
<organism evidence="1 2">
    <name type="scientific">Hymenobacter sublimis</name>
    <dbReference type="NCBI Taxonomy" id="2933777"/>
    <lineage>
        <taxon>Bacteria</taxon>
        <taxon>Pseudomonadati</taxon>
        <taxon>Bacteroidota</taxon>
        <taxon>Cytophagia</taxon>
        <taxon>Cytophagales</taxon>
        <taxon>Hymenobacteraceae</taxon>
        <taxon>Hymenobacter</taxon>
    </lineage>
</organism>
<evidence type="ECO:0000313" key="1">
    <source>
        <dbReference type="EMBL" id="UPL50743.1"/>
    </source>
</evidence>